<dbReference type="SUPFAM" id="SSF47113">
    <property type="entry name" value="Histone-fold"/>
    <property type="match status" value="1"/>
</dbReference>
<comment type="similarity">
    <text evidence="1">Belongs to the histone H3 family.</text>
</comment>
<dbReference type="GO" id="GO:0003677">
    <property type="term" value="F:DNA binding"/>
    <property type="evidence" value="ECO:0007669"/>
    <property type="project" value="InterPro"/>
</dbReference>
<dbReference type="GO" id="GO:0030527">
    <property type="term" value="F:structural constituent of chromatin"/>
    <property type="evidence" value="ECO:0007669"/>
    <property type="project" value="InterPro"/>
</dbReference>
<feature type="domain" description="Core Histone H2A/H2B/H3" evidence="2">
    <location>
        <begin position="106"/>
        <end position="192"/>
    </location>
</feature>
<reference evidence="4" key="1">
    <citation type="submission" date="2022-11" db="UniProtKB">
        <authorList>
            <consortium name="WormBaseParasite"/>
        </authorList>
    </citation>
    <scope>IDENTIFICATION</scope>
</reference>
<proteinExistence type="inferred from homology"/>
<dbReference type="PROSITE" id="PS00959">
    <property type="entry name" value="HISTONE_H3_2"/>
    <property type="match status" value="1"/>
</dbReference>
<dbReference type="Proteomes" id="UP000887574">
    <property type="component" value="Unplaced"/>
</dbReference>
<evidence type="ECO:0000313" key="3">
    <source>
        <dbReference type="Proteomes" id="UP000887574"/>
    </source>
</evidence>
<protein>
    <submittedName>
        <fullName evidence="4">Histone H2A/H2B/H3 domain-containing protein</fullName>
    </submittedName>
</protein>
<evidence type="ECO:0000259" key="2">
    <source>
        <dbReference type="Pfam" id="PF00125"/>
    </source>
</evidence>
<sequence length="203" mass="23488">MEVEEEPVLPITSGEATAALKILQLYVDENIRDPAVLHLIRQYLSKWRERKQTSTKARIQEVLQPASQIAYKTPNQSVRPQLATKGARMSESIDGTQHKKIRQKNGALAMMEIKKYQKSVNLLIPRRPFHRLVREVAVNFKQDILFKAETMEILQEAAEMYLTSTFEESYLICLHTGRVTLMEKDIKLLQRIRGLAHTMPKLY</sequence>
<evidence type="ECO:0000313" key="4">
    <source>
        <dbReference type="WBParaSite" id="jg1334"/>
    </source>
</evidence>
<organism evidence="3 4">
    <name type="scientific">Ditylenchus dipsaci</name>
    <dbReference type="NCBI Taxonomy" id="166011"/>
    <lineage>
        <taxon>Eukaryota</taxon>
        <taxon>Metazoa</taxon>
        <taxon>Ecdysozoa</taxon>
        <taxon>Nematoda</taxon>
        <taxon>Chromadorea</taxon>
        <taxon>Rhabditida</taxon>
        <taxon>Tylenchina</taxon>
        <taxon>Tylenchomorpha</taxon>
        <taxon>Sphaerularioidea</taxon>
        <taxon>Anguinidae</taxon>
        <taxon>Anguininae</taxon>
        <taxon>Ditylenchus</taxon>
    </lineage>
</organism>
<dbReference type="GO" id="GO:0046982">
    <property type="term" value="F:protein heterodimerization activity"/>
    <property type="evidence" value="ECO:0007669"/>
    <property type="project" value="InterPro"/>
</dbReference>
<accession>A0A915CWA9</accession>
<dbReference type="AlphaFoldDB" id="A0A915CWA9"/>
<dbReference type="Gene3D" id="1.10.20.10">
    <property type="entry name" value="Histone, subunit A"/>
    <property type="match status" value="1"/>
</dbReference>
<dbReference type="SMART" id="SM00428">
    <property type="entry name" value="H3"/>
    <property type="match status" value="1"/>
</dbReference>
<dbReference type="WBParaSite" id="jg1334">
    <property type="protein sequence ID" value="jg1334"/>
    <property type="gene ID" value="jg1334"/>
</dbReference>
<dbReference type="PANTHER" id="PTHR11426">
    <property type="entry name" value="HISTONE H3"/>
    <property type="match status" value="1"/>
</dbReference>
<dbReference type="Pfam" id="PF00125">
    <property type="entry name" value="Histone"/>
    <property type="match status" value="1"/>
</dbReference>
<dbReference type="InterPro" id="IPR007125">
    <property type="entry name" value="H2A/H2B/H3"/>
</dbReference>
<name>A0A915CWA9_9BILA</name>
<keyword evidence="3" id="KW-1185">Reference proteome</keyword>
<dbReference type="InterPro" id="IPR009072">
    <property type="entry name" value="Histone-fold"/>
</dbReference>
<dbReference type="GO" id="GO:0000786">
    <property type="term" value="C:nucleosome"/>
    <property type="evidence" value="ECO:0007669"/>
    <property type="project" value="InterPro"/>
</dbReference>
<dbReference type="InterPro" id="IPR000164">
    <property type="entry name" value="Histone_H3/CENP-A"/>
</dbReference>
<dbReference type="CDD" id="cd22911">
    <property type="entry name" value="HFD_H3"/>
    <property type="match status" value="1"/>
</dbReference>
<evidence type="ECO:0000256" key="1">
    <source>
        <dbReference type="ARBA" id="ARBA00010343"/>
    </source>
</evidence>